<name>A0A0L0T4A9_ALLM3</name>
<evidence type="ECO:0000313" key="2">
    <source>
        <dbReference type="EMBL" id="KNE69653.1"/>
    </source>
</evidence>
<accession>A0A0L0T4A9</accession>
<sequence length="151" mass="16081">MSAVARAFASRARALVAHWSQRPASTCTRRDAAESAASVIAPDADDAGSFELQHRPPAAPAPAAWNDWIAWMPMVGAPGAAQPAPRIEVSPSRAAVLDAAVDAARPAKRSRSATRESVTTRGRGRGRERNRTRTMSPMREFIVSGLANDPL</sequence>
<reference evidence="2 3" key="1">
    <citation type="submission" date="2009-11" db="EMBL/GenBank/DDBJ databases">
        <title>Annotation of Allomyces macrogynus ATCC 38327.</title>
        <authorList>
            <consortium name="The Broad Institute Genome Sequencing Platform"/>
            <person name="Russ C."/>
            <person name="Cuomo C."/>
            <person name="Burger G."/>
            <person name="Gray M.W."/>
            <person name="Holland P.W.H."/>
            <person name="King N."/>
            <person name="Lang F.B.F."/>
            <person name="Roger A.J."/>
            <person name="Ruiz-Trillo I."/>
            <person name="Young S.K."/>
            <person name="Zeng Q."/>
            <person name="Gargeya S."/>
            <person name="Fitzgerald M."/>
            <person name="Haas B."/>
            <person name="Abouelleil A."/>
            <person name="Alvarado L."/>
            <person name="Arachchi H.M."/>
            <person name="Berlin A."/>
            <person name="Chapman S.B."/>
            <person name="Gearin G."/>
            <person name="Goldberg J."/>
            <person name="Griggs A."/>
            <person name="Gujja S."/>
            <person name="Hansen M."/>
            <person name="Heiman D."/>
            <person name="Howarth C."/>
            <person name="Larimer J."/>
            <person name="Lui A."/>
            <person name="MacDonald P.J.P."/>
            <person name="McCowen C."/>
            <person name="Montmayeur A."/>
            <person name="Murphy C."/>
            <person name="Neiman D."/>
            <person name="Pearson M."/>
            <person name="Priest M."/>
            <person name="Roberts A."/>
            <person name="Saif S."/>
            <person name="Shea T."/>
            <person name="Sisk P."/>
            <person name="Stolte C."/>
            <person name="Sykes S."/>
            <person name="Wortman J."/>
            <person name="Nusbaum C."/>
            <person name="Birren B."/>
        </authorList>
    </citation>
    <scope>NUCLEOTIDE SEQUENCE [LARGE SCALE GENOMIC DNA]</scope>
    <source>
        <strain evidence="2 3">ATCC 38327</strain>
    </source>
</reference>
<dbReference type="OrthoDB" id="10539842at2759"/>
<dbReference type="EMBL" id="GG745361">
    <property type="protein sequence ID" value="KNE69653.1"/>
    <property type="molecule type" value="Genomic_DNA"/>
</dbReference>
<evidence type="ECO:0000313" key="3">
    <source>
        <dbReference type="Proteomes" id="UP000054350"/>
    </source>
</evidence>
<protein>
    <submittedName>
        <fullName evidence="2">Uncharacterized protein</fullName>
    </submittedName>
</protein>
<dbReference type="AlphaFoldDB" id="A0A0L0T4A9"/>
<reference evidence="3" key="2">
    <citation type="submission" date="2009-11" db="EMBL/GenBank/DDBJ databases">
        <title>The Genome Sequence of Allomyces macrogynus strain ATCC 38327.</title>
        <authorList>
            <consortium name="The Broad Institute Genome Sequencing Platform"/>
            <person name="Russ C."/>
            <person name="Cuomo C."/>
            <person name="Shea T."/>
            <person name="Young S.K."/>
            <person name="Zeng Q."/>
            <person name="Koehrsen M."/>
            <person name="Haas B."/>
            <person name="Borodovsky M."/>
            <person name="Guigo R."/>
            <person name="Alvarado L."/>
            <person name="Berlin A."/>
            <person name="Borenstein D."/>
            <person name="Chen Z."/>
            <person name="Engels R."/>
            <person name="Freedman E."/>
            <person name="Gellesch M."/>
            <person name="Goldberg J."/>
            <person name="Griggs A."/>
            <person name="Gujja S."/>
            <person name="Heiman D."/>
            <person name="Hepburn T."/>
            <person name="Howarth C."/>
            <person name="Jen D."/>
            <person name="Larson L."/>
            <person name="Lewis B."/>
            <person name="Mehta T."/>
            <person name="Park D."/>
            <person name="Pearson M."/>
            <person name="Roberts A."/>
            <person name="Saif S."/>
            <person name="Shenoy N."/>
            <person name="Sisk P."/>
            <person name="Stolte C."/>
            <person name="Sykes S."/>
            <person name="Walk T."/>
            <person name="White J."/>
            <person name="Yandava C."/>
            <person name="Burger G."/>
            <person name="Gray M.W."/>
            <person name="Holland P.W.H."/>
            <person name="King N."/>
            <person name="Lang F.B.F."/>
            <person name="Roger A.J."/>
            <person name="Ruiz-Trillo I."/>
            <person name="Lander E."/>
            <person name="Nusbaum C."/>
        </authorList>
    </citation>
    <scope>NUCLEOTIDE SEQUENCE [LARGE SCALE GENOMIC DNA]</scope>
    <source>
        <strain evidence="3">ATCC 38327</strain>
    </source>
</reference>
<proteinExistence type="predicted"/>
<organism evidence="2 3">
    <name type="scientific">Allomyces macrogynus (strain ATCC 38327)</name>
    <name type="common">Allomyces javanicus var. macrogynus</name>
    <dbReference type="NCBI Taxonomy" id="578462"/>
    <lineage>
        <taxon>Eukaryota</taxon>
        <taxon>Fungi</taxon>
        <taxon>Fungi incertae sedis</taxon>
        <taxon>Blastocladiomycota</taxon>
        <taxon>Blastocladiomycetes</taxon>
        <taxon>Blastocladiales</taxon>
        <taxon>Blastocladiaceae</taxon>
        <taxon>Allomyces</taxon>
    </lineage>
</organism>
<evidence type="ECO:0000256" key="1">
    <source>
        <dbReference type="SAM" id="MobiDB-lite"/>
    </source>
</evidence>
<dbReference type="Proteomes" id="UP000054350">
    <property type="component" value="Unassembled WGS sequence"/>
</dbReference>
<keyword evidence="3" id="KW-1185">Reference proteome</keyword>
<dbReference type="VEuPathDB" id="FungiDB:AMAG_14208"/>
<gene>
    <name evidence="2" type="ORF">AMAG_14208</name>
</gene>
<feature type="region of interest" description="Disordered" evidence="1">
    <location>
        <begin position="101"/>
        <end position="151"/>
    </location>
</feature>